<accession>A0A086ZRF1</accession>
<name>A0A086ZRF1_9BIFI</name>
<organism evidence="2 3">
    <name type="scientific">Bifidobacterium boum</name>
    <dbReference type="NCBI Taxonomy" id="78343"/>
    <lineage>
        <taxon>Bacteria</taxon>
        <taxon>Bacillati</taxon>
        <taxon>Actinomycetota</taxon>
        <taxon>Actinomycetes</taxon>
        <taxon>Bifidobacteriales</taxon>
        <taxon>Bifidobacteriaceae</taxon>
        <taxon>Bifidobacterium</taxon>
    </lineage>
</organism>
<sequence>MNNQKELAGFVYGHANKQIADVAQSDPEKVTEEFIRITFSRWYDAAKVLHMTDGVPIPDENKFIEDLVDEYETKEQFAHPRGFAYQEEAWKPWLNDRRNDIRWFYWPRYKDYLQTTKQWSPETIHSLDHDTDEILDRMANPLREDDFDKRGLVVASVQSGKTANYIGLMAKAADAGYDIIIVLAGIYNVLRNQTQERIEDGFIGFDKTTGKQVGVGLGSKRFPVAGTSRVQDFNKTAEKTLSGLKSGHVKEPIVFVLKKNVNSLRAITLWLKQNCGQNDSLLLIDDEADNASINVSYSKDEISRINGQIRDILGIFHKSCYVGYTATPFANVLIDSTSHDDEKGEDIFPRSFIYTLEQSGEYFGAEKVFADATDPKPKYLRFINDPPMKVNTKGNLVNYRSGDTLDELPDSLRDAIRTFIVACASRVLDGDGDEHMSMMVNLSPYNSIQRSTRFLVKDYLGELVHAVKSFAGLPEAMALNVSPLLRDLHDTWEEEYADGKYDWQAIQSALYKTVAPMHVVEINSNSSDALDYTHATQRVIAIGGYRLSRGLTLEGLMVSYYARNAKAYDTLMQMARWFGYRIGYEQYCRIWMTEQSEEWYSFVARATQDLIDEVRRMCTAHSTPDQYGLAIRTYPDTLMVTARNKQGAGREGEKSADLDGKAIQVTAFDRSPEELEYNESRAHALLKRLDVGGYTWERRNGILYRDVPSSLIINYLSKYHNSSQSQTSVPAPAIRHIEKLDDLGCDRWYVYVASGEASQARRFEFDVHSLIRELRKPGEGTTKDCFIVSRRMLASRGVEKVMLSPEESARAERIASEKKPGKNFSSADYLYVATNPILVLHPLALAFKPGAYDRWNPIAGEKQEIWPSANHTEYTVGWSIGFPRKGLKPEPGYMINDVLYRQQQSYEDESEEARPDD</sequence>
<dbReference type="InterPro" id="IPR018310">
    <property type="entry name" value="Put_endonuclease_Z1-dom"/>
</dbReference>
<proteinExistence type="predicted"/>
<dbReference type="GO" id="GO:0004519">
    <property type="term" value="F:endonuclease activity"/>
    <property type="evidence" value="ECO:0007669"/>
    <property type="project" value="UniProtKB-KW"/>
</dbReference>
<evidence type="ECO:0000313" key="3">
    <source>
        <dbReference type="Proteomes" id="UP000029093"/>
    </source>
</evidence>
<keyword evidence="2" id="KW-0378">Hydrolase</keyword>
<dbReference type="AlphaFoldDB" id="A0A086ZRF1"/>
<comment type="caution">
    <text evidence="2">The sequence shown here is derived from an EMBL/GenBank/DDBJ whole genome shotgun (WGS) entry which is preliminary data.</text>
</comment>
<reference evidence="2 3" key="1">
    <citation type="submission" date="2014-03" db="EMBL/GenBank/DDBJ databases">
        <title>Genomics of Bifidobacteria.</title>
        <authorList>
            <person name="Ventura M."/>
            <person name="Milani C."/>
            <person name="Lugli G.A."/>
        </authorList>
    </citation>
    <scope>NUCLEOTIDE SEQUENCE [LARGE SCALE GENOMIC DNA]</scope>
    <source>
        <strain evidence="2 3">LMG 10736</strain>
    </source>
</reference>
<dbReference type="SUPFAM" id="SSF52540">
    <property type="entry name" value="P-loop containing nucleoside triphosphate hydrolases"/>
    <property type="match status" value="1"/>
</dbReference>
<keyword evidence="2" id="KW-0540">Nuclease</keyword>
<feature type="domain" description="Putative endonuclease Z1" evidence="1">
    <location>
        <begin position="411"/>
        <end position="636"/>
    </location>
</feature>
<dbReference type="InterPro" id="IPR027417">
    <property type="entry name" value="P-loop_NTPase"/>
</dbReference>
<evidence type="ECO:0000259" key="1">
    <source>
        <dbReference type="Pfam" id="PF10593"/>
    </source>
</evidence>
<dbReference type="Pfam" id="PF10593">
    <property type="entry name" value="Z1"/>
    <property type="match status" value="1"/>
</dbReference>
<evidence type="ECO:0000313" key="2">
    <source>
        <dbReference type="EMBL" id="KFI49101.1"/>
    </source>
</evidence>
<dbReference type="Proteomes" id="UP000029093">
    <property type="component" value="Unassembled WGS sequence"/>
</dbReference>
<keyword evidence="2" id="KW-0255">Endonuclease</keyword>
<dbReference type="EMBL" id="JGYQ01000003">
    <property type="protein sequence ID" value="KFI49101.1"/>
    <property type="molecule type" value="Genomic_DNA"/>
</dbReference>
<gene>
    <name evidence="2" type="ORF">BBOU_0206</name>
</gene>
<protein>
    <submittedName>
        <fullName evidence="2">Endonuclease</fullName>
    </submittedName>
</protein>
<keyword evidence="3" id="KW-1185">Reference proteome</keyword>
<dbReference type="Gene3D" id="3.40.50.300">
    <property type="entry name" value="P-loop containing nucleotide triphosphate hydrolases"/>
    <property type="match status" value="1"/>
</dbReference>